<evidence type="ECO:0008006" key="5">
    <source>
        <dbReference type="Google" id="ProtNLM"/>
    </source>
</evidence>
<name>A0A127K0P4_9BURK</name>
<dbReference type="AlphaFoldDB" id="A0A127K0P4"/>
<evidence type="ECO:0000313" key="3">
    <source>
        <dbReference type="EMBL" id="AMO24392.1"/>
    </source>
</evidence>
<dbReference type="GO" id="GO:0009279">
    <property type="term" value="C:cell outer membrane"/>
    <property type="evidence" value="ECO:0007669"/>
    <property type="project" value="UniProtKB-SubCell"/>
</dbReference>
<gene>
    <name evidence="3" type="ORF">UC35_18055</name>
</gene>
<sequence>MTITASLAGRARLNRALLVACMAAGLGAAQAQTAPPADRWSYAVTPYIWLPGFDGTLKYALPPGTGSPDVSVNENRVLDAIDAFFMISGEARRGRLSFFGDYIYLKLSSSKSDIRSIDFNAGAPVNPLSTTVNRETSTRIDGNVLTLAGGYQISGTPDAPFDLIGGVRYFGVQTQTQWNFAAAVAGPGPGQSFAAAGTVSRNADLWDAIVGARGRARIADRWFVPIYLDVGAGSSKLTWQALVGIGYSFGWGDISLSGRTLFYDQDDNKLLQDFKFSGGMLGATFRF</sequence>
<dbReference type="OrthoDB" id="6555107at2"/>
<dbReference type="RefSeq" id="WP_061502132.1">
    <property type="nucleotide sequence ID" value="NZ_CP010951.1"/>
</dbReference>
<reference evidence="3 4" key="1">
    <citation type="journal article" date="2014" name="Int. J. Syst. Evol. Microbiol.">
        <title>Ramlibacter solisilvae sp. nov., isolated from forest soil, and emended description of the genus Ramlibacter.</title>
        <authorList>
            <person name="Lee H.J."/>
            <person name="Lee S.H."/>
            <person name="Lee S.S."/>
            <person name="Lee J.S."/>
            <person name="Kim Y."/>
            <person name="Kim S.C."/>
            <person name="Jeon C.O."/>
        </authorList>
    </citation>
    <scope>NUCLEOTIDE SEQUENCE [LARGE SCALE GENOMIC DNA]</scope>
    <source>
        <strain evidence="3 4">5-10</strain>
    </source>
</reference>
<evidence type="ECO:0000313" key="4">
    <source>
        <dbReference type="Proteomes" id="UP000070433"/>
    </source>
</evidence>
<keyword evidence="4" id="KW-1185">Reference proteome</keyword>
<evidence type="ECO:0000256" key="2">
    <source>
        <dbReference type="SAM" id="SignalP"/>
    </source>
</evidence>
<dbReference type="Proteomes" id="UP000070433">
    <property type="component" value="Chromosome"/>
</dbReference>
<dbReference type="SUPFAM" id="SSF56925">
    <property type="entry name" value="OMPA-like"/>
    <property type="match status" value="1"/>
</dbReference>
<proteinExistence type="predicted"/>
<dbReference type="InterPro" id="IPR011250">
    <property type="entry name" value="OMP/PagP_B-barrel"/>
</dbReference>
<keyword evidence="2" id="KW-0732">Signal</keyword>
<dbReference type="EMBL" id="CP010951">
    <property type="protein sequence ID" value="AMO24392.1"/>
    <property type="molecule type" value="Genomic_DNA"/>
</dbReference>
<accession>A0A127K0P4</accession>
<feature type="signal peptide" evidence="2">
    <location>
        <begin position="1"/>
        <end position="31"/>
    </location>
</feature>
<organism evidence="3 4">
    <name type="scientific">Ramlibacter tataouinensis</name>
    <dbReference type="NCBI Taxonomy" id="94132"/>
    <lineage>
        <taxon>Bacteria</taxon>
        <taxon>Pseudomonadati</taxon>
        <taxon>Pseudomonadota</taxon>
        <taxon>Betaproteobacteria</taxon>
        <taxon>Burkholderiales</taxon>
        <taxon>Comamonadaceae</taxon>
        <taxon>Ramlibacter</taxon>
    </lineage>
</organism>
<feature type="chain" id="PRO_5007449956" description="Outer membrane protein beta-barrel domain-containing protein" evidence="2">
    <location>
        <begin position="32"/>
        <end position="287"/>
    </location>
</feature>
<protein>
    <recommendedName>
        <fullName evidence="5">Outer membrane protein beta-barrel domain-containing protein</fullName>
    </recommendedName>
</protein>
<comment type="subcellular location">
    <subcellularLocation>
        <location evidence="1">Cell outer membrane</location>
    </subcellularLocation>
</comment>
<evidence type="ECO:0000256" key="1">
    <source>
        <dbReference type="ARBA" id="ARBA00004442"/>
    </source>
</evidence>